<dbReference type="Gene3D" id="1.10.443.10">
    <property type="entry name" value="Intergrase catalytic core"/>
    <property type="match status" value="1"/>
</dbReference>
<keyword evidence="2" id="KW-0229">DNA integration</keyword>
<dbReference type="PROSITE" id="PS51900">
    <property type="entry name" value="CB"/>
    <property type="match status" value="1"/>
</dbReference>
<reference evidence="8" key="1">
    <citation type="journal article" date="2021" name="PeerJ">
        <title>Extensive microbial diversity within the chicken gut microbiome revealed by metagenomics and culture.</title>
        <authorList>
            <person name="Gilroy R."/>
            <person name="Ravi A."/>
            <person name="Getino M."/>
            <person name="Pursley I."/>
            <person name="Horton D.L."/>
            <person name="Alikhan N.F."/>
            <person name="Baker D."/>
            <person name="Gharbi K."/>
            <person name="Hall N."/>
            <person name="Watson M."/>
            <person name="Adriaenssens E.M."/>
            <person name="Foster-Nyarko E."/>
            <person name="Jarju S."/>
            <person name="Secka A."/>
            <person name="Antonio M."/>
            <person name="Oren A."/>
            <person name="Chaudhuri R.R."/>
            <person name="La Ragione R."/>
            <person name="Hildebrand F."/>
            <person name="Pallen M.J."/>
        </authorList>
    </citation>
    <scope>NUCLEOTIDE SEQUENCE</scope>
    <source>
        <strain evidence="8">CHK198-12963</strain>
    </source>
</reference>
<dbReference type="InterPro" id="IPR010998">
    <property type="entry name" value="Integrase_recombinase_N"/>
</dbReference>
<evidence type="ECO:0000259" key="7">
    <source>
        <dbReference type="PROSITE" id="PS51900"/>
    </source>
</evidence>
<dbReference type="InterPro" id="IPR050808">
    <property type="entry name" value="Phage_Integrase"/>
</dbReference>
<evidence type="ECO:0000256" key="4">
    <source>
        <dbReference type="ARBA" id="ARBA00023172"/>
    </source>
</evidence>
<dbReference type="InterPro" id="IPR053876">
    <property type="entry name" value="Phage_int_M"/>
</dbReference>
<evidence type="ECO:0000256" key="2">
    <source>
        <dbReference type="ARBA" id="ARBA00022908"/>
    </source>
</evidence>
<protein>
    <submittedName>
        <fullName evidence="8">Site-specific integrase</fullName>
    </submittedName>
</protein>
<keyword evidence="4" id="KW-0233">DNA recombination</keyword>
<proteinExistence type="inferred from homology"/>
<evidence type="ECO:0000256" key="1">
    <source>
        <dbReference type="ARBA" id="ARBA00008857"/>
    </source>
</evidence>
<accession>A0A9D2PVC2</accession>
<comment type="caution">
    <text evidence="8">The sequence shown here is derived from an EMBL/GenBank/DDBJ whole genome shotgun (WGS) entry which is preliminary data.</text>
</comment>
<keyword evidence="3 5" id="KW-0238">DNA-binding</keyword>
<gene>
    <name evidence="8" type="ORF">H9931_14590</name>
</gene>
<dbReference type="PANTHER" id="PTHR30629">
    <property type="entry name" value="PROPHAGE INTEGRASE"/>
    <property type="match status" value="1"/>
</dbReference>
<organism evidence="8 9">
    <name type="scientific">Candidatus Enterocloster excrementigallinarum</name>
    <dbReference type="NCBI Taxonomy" id="2838558"/>
    <lineage>
        <taxon>Bacteria</taxon>
        <taxon>Bacillati</taxon>
        <taxon>Bacillota</taxon>
        <taxon>Clostridia</taxon>
        <taxon>Lachnospirales</taxon>
        <taxon>Lachnospiraceae</taxon>
        <taxon>Enterocloster</taxon>
    </lineage>
</organism>
<dbReference type="Proteomes" id="UP000823863">
    <property type="component" value="Unassembled WGS sequence"/>
</dbReference>
<dbReference type="Gene3D" id="1.10.150.130">
    <property type="match status" value="1"/>
</dbReference>
<reference evidence="8" key="2">
    <citation type="submission" date="2021-04" db="EMBL/GenBank/DDBJ databases">
        <authorList>
            <person name="Gilroy R."/>
        </authorList>
    </citation>
    <scope>NUCLEOTIDE SEQUENCE</scope>
    <source>
        <strain evidence="8">CHK198-12963</strain>
    </source>
</reference>
<dbReference type="GO" id="GO:0006310">
    <property type="term" value="P:DNA recombination"/>
    <property type="evidence" value="ECO:0007669"/>
    <property type="project" value="UniProtKB-KW"/>
</dbReference>
<dbReference type="PANTHER" id="PTHR30629:SF2">
    <property type="entry name" value="PROPHAGE INTEGRASE INTS-RELATED"/>
    <property type="match status" value="1"/>
</dbReference>
<dbReference type="GO" id="GO:0015074">
    <property type="term" value="P:DNA integration"/>
    <property type="evidence" value="ECO:0007669"/>
    <property type="project" value="UniProtKB-KW"/>
</dbReference>
<sequence length="428" mass="50166">MKFDLSLQQYVEWEVKNVMPIKGKYGYRVILKYMDGSERPQQKSGFATEKEANAARDKTIGELYAGTYVVYSNVSVKDFLEFWIEEDIRNRVGSAETYDTYRGIVKNHIIPHWGKRKMTDINRGDVVKLYKEKTEYSPSTARLLKTVMNVSMKYAVDKKVRSENPAAGIDLPKQVAKKPYHTRNIDTQKTLNMEQILILLEVSRHTPIHMQVLFNVLMGLRRREINGVKYSDVDYINRTLRVQRQLGKKINTKKEDFAPKTYTKQEVRLKTPSSYRDIPIPDYVFEAILEQRKIYERNRSRRKSQFQDDDYICCSSYGRSRSKDFHFKYYKQLLVENDLPEIRWHDLRSTFCTLLLKNDFNPKAVSKLMGHAKEIITMDVYGDNRGIIADCVDEIQPFIDEVLPTEDLDSELQTENIEVVVPADEYLI</sequence>
<dbReference type="EMBL" id="DWWB01000086">
    <property type="protein sequence ID" value="HJC67912.1"/>
    <property type="molecule type" value="Genomic_DNA"/>
</dbReference>
<dbReference type="CDD" id="cd01189">
    <property type="entry name" value="INT_ICEBs1_C_like"/>
    <property type="match status" value="1"/>
</dbReference>
<dbReference type="Pfam" id="PF00589">
    <property type="entry name" value="Phage_integrase"/>
    <property type="match status" value="1"/>
</dbReference>
<evidence type="ECO:0000313" key="8">
    <source>
        <dbReference type="EMBL" id="HJC67912.1"/>
    </source>
</evidence>
<dbReference type="GO" id="GO:0003677">
    <property type="term" value="F:DNA binding"/>
    <property type="evidence" value="ECO:0007669"/>
    <property type="project" value="UniProtKB-UniRule"/>
</dbReference>
<feature type="domain" description="Tyr recombinase" evidence="6">
    <location>
        <begin position="186"/>
        <end position="394"/>
    </location>
</feature>
<comment type="similarity">
    <text evidence="1">Belongs to the 'phage' integrase family.</text>
</comment>
<evidence type="ECO:0000313" key="9">
    <source>
        <dbReference type="Proteomes" id="UP000823863"/>
    </source>
</evidence>
<dbReference type="InterPro" id="IPR002104">
    <property type="entry name" value="Integrase_catalytic"/>
</dbReference>
<dbReference type="AlphaFoldDB" id="A0A9D2PVC2"/>
<dbReference type="InterPro" id="IPR013762">
    <property type="entry name" value="Integrase-like_cat_sf"/>
</dbReference>
<feature type="domain" description="Core-binding (CB)" evidence="7">
    <location>
        <begin position="70"/>
        <end position="156"/>
    </location>
</feature>
<dbReference type="PROSITE" id="PS51898">
    <property type="entry name" value="TYR_RECOMBINASE"/>
    <property type="match status" value="1"/>
</dbReference>
<dbReference type="SUPFAM" id="SSF56349">
    <property type="entry name" value="DNA breaking-rejoining enzymes"/>
    <property type="match status" value="1"/>
</dbReference>
<dbReference type="InterPro" id="IPR044068">
    <property type="entry name" value="CB"/>
</dbReference>
<dbReference type="InterPro" id="IPR011010">
    <property type="entry name" value="DNA_brk_join_enz"/>
</dbReference>
<evidence type="ECO:0000256" key="5">
    <source>
        <dbReference type="PROSITE-ProRule" id="PRU01248"/>
    </source>
</evidence>
<evidence type="ECO:0000259" key="6">
    <source>
        <dbReference type="PROSITE" id="PS51898"/>
    </source>
</evidence>
<dbReference type="Pfam" id="PF22022">
    <property type="entry name" value="Phage_int_M"/>
    <property type="match status" value="1"/>
</dbReference>
<evidence type="ECO:0000256" key="3">
    <source>
        <dbReference type="ARBA" id="ARBA00023125"/>
    </source>
</evidence>
<name>A0A9D2PVC2_9FIRM</name>